<dbReference type="InterPro" id="IPR001148">
    <property type="entry name" value="CA_dom"/>
</dbReference>
<accession>A0A8T0GA66</accession>
<dbReference type="InterPro" id="IPR023561">
    <property type="entry name" value="Carbonic_anhydrase_a-class"/>
</dbReference>
<reference evidence="8" key="1">
    <citation type="submission" date="2020-06" db="EMBL/GenBank/DDBJ databases">
        <title>WGS assembly of Ceratodon purpureus strain R40.</title>
        <authorList>
            <person name="Carey S.B."/>
            <person name="Jenkins J."/>
            <person name="Shu S."/>
            <person name="Lovell J.T."/>
            <person name="Sreedasyam A."/>
            <person name="Maumus F."/>
            <person name="Tiley G.P."/>
            <person name="Fernandez-Pozo N."/>
            <person name="Barry K."/>
            <person name="Chen C."/>
            <person name="Wang M."/>
            <person name="Lipzen A."/>
            <person name="Daum C."/>
            <person name="Saski C.A."/>
            <person name="Payton A.C."/>
            <person name="Mcbreen J.C."/>
            <person name="Conrad R.E."/>
            <person name="Kollar L.M."/>
            <person name="Olsson S."/>
            <person name="Huttunen S."/>
            <person name="Landis J.B."/>
            <person name="Wickett N.J."/>
            <person name="Johnson M.G."/>
            <person name="Rensing S.A."/>
            <person name="Grimwood J."/>
            <person name="Schmutz J."/>
            <person name="Mcdaniel S.F."/>
        </authorList>
    </citation>
    <scope>NUCLEOTIDE SEQUENCE</scope>
    <source>
        <strain evidence="8">R40</strain>
    </source>
</reference>
<dbReference type="PANTHER" id="PTHR18952:SF208">
    <property type="entry name" value="CARBONIC ANHYDRASE XA-RELATED"/>
    <property type="match status" value="1"/>
</dbReference>
<dbReference type="CDD" id="cd03124">
    <property type="entry name" value="alpha_CA_prokaryotic_like"/>
    <property type="match status" value="1"/>
</dbReference>
<gene>
    <name evidence="8" type="ORF">KC19_12G156100</name>
</gene>
<dbReference type="Pfam" id="PF00194">
    <property type="entry name" value="Carb_anhydrase"/>
    <property type="match status" value="1"/>
</dbReference>
<dbReference type="Proteomes" id="UP000822688">
    <property type="component" value="Chromosome 12"/>
</dbReference>
<protein>
    <recommendedName>
        <fullName evidence="2 6">Carbonic anhydrase</fullName>
        <ecNumber evidence="2 6">4.2.1.1</ecNumber>
    </recommendedName>
</protein>
<evidence type="ECO:0000256" key="4">
    <source>
        <dbReference type="ARBA" id="ARBA00022833"/>
    </source>
</evidence>
<keyword evidence="5 6" id="KW-0456">Lyase</keyword>
<evidence type="ECO:0000256" key="1">
    <source>
        <dbReference type="ARBA" id="ARBA00001947"/>
    </source>
</evidence>
<comment type="similarity">
    <text evidence="6">Belongs to the alpha-carbonic anhydrase family.</text>
</comment>
<comment type="catalytic activity">
    <reaction evidence="6">
        <text>hydrogencarbonate + H(+) = CO2 + H2O</text>
        <dbReference type="Rhea" id="RHEA:10748"/>
        <dbReference type="ChEBI" id="CHEBI:15377"/>
        <dbReference type="ChEBI" id="CHEBI:15378"/>
        <dbReference type="ChEBI" id="CHEBI:16526"/>
        <dbReference type="ChEBI" id="CHEBI:17544"/>
        <dbReference type="EC" id="4.2.1.1"/>
    </reaction>
</comment>
<evidence type="ECO:0000259" key="7">
    <source>
        <dbReference type="PROSITE" id="PS51144"/>
    </source>
</evidence>
<feature type="domain" description="Alpha-carbonic anhydrase" evidence="7">
    <location>
        <begin position="85"/>
        <end position="315"/>
    </location>
</feature>
<comment type="function">
    <text evidence="6">Reversible hydration of carbon dioxide.</text>
</comment>
<dbReference type="AlphaFoldDB" id="A0A8T0GA66"/>
<keyword evidence="9" id="KW-1185">Reference proteome</keyword>
<dbReference type="PROSITE" id="PS00162">
    <property type="entry name" value="ALPHA_CA_1"/>
    <property type="match status" value="1"/>
</dbReference>
<keyword evidence="3 6" id="KW-0479">Metal-binding</keyword>
<dbReference type="PROSITE" id="PS51144">
    <property type="entry name" value="ALPHA_CA_2"/>
    <property type="match status" value="1"/>
</dbReference>
<organism evidence="8 9">
    <name type="scientific">Ceratodon purpureus</name>
    <name type="common">Fire moss</name>
    <name type="synonym">Dicranum purpureum</name>
    <dbReference type="NCBI Taxonomy" id="3225"/>
    <lineage>
        <taxon>Eukaryota</taxon>
        <taxon>Viridiplantae</taxon>
        <taxon>Streptophyta</taxon>
        <taxon>Embryophyta</taxon>
        <taxon>Bryophyta</taxon>
        <taxon>Bryophytina</taxon>
        <taxon>Bryopsida</taxon>
        <taxon>Dicranidae</taxon>
        <taxon>Pseudoditrichales</taxon>
        <taxon>Ditrichaceae</taxon>
        <taxon>Ceratodon</taxon>
    </lineage>
</organism>
<dbReference type="SMART" id="SM01057">
    <property type="entry name" value="Carb_anhydrase"/>
    <property type="match status" value="1"/>
</dbReference>
<dbReference type="PANTHER" id="PTHR18952">
    <property type="entry name" value="CARBONIC ANHYDRASE"/>
    <property type="match status" value="1"/>
</dbReference>
<evidence type="ECO:0000256" key="3">
    <source>
        <dbReference type="ARBA" id="ARBA00022723"/>
    </source>
</evidence>
<dbReference type="GO" id="GO:0006730">
    <property type="term" value="P:one-carbon metabolic process"/>
    <property type="evidence" value="ECO:0007669"/>
    <property type="project" value="TreeGrafter"/>
</dbReference>
<evidence type="ECO:0000256" key="6">
    <source>
        <dbReference type="RuleBase" id="RU367011"/>
    </source>
</evidence>
<dbReference type="InterPro" id="IPR041891">
    <property type="entry name" value="Alpha_CA_prokaryot-like"/>
</dbReference>
<keyword evidence="4 6" id="KW-0862">Zinc</keyword>
<dbReference type="EMBL" id="CM026433">
    <property type="protein sequence ID" value="KAG0555254.1"/>
    <property type="molecule type" value="Genomic_DNA"/>
</dbReference>
<comment type="caution">
    <text evidence="8">The sequence shown here is derived from an EMBL/GenBank/DDBJ whole genome shotgun (WGS) entry which is preliminary data.</text>
</comment>
<evidence type="ECO:0000313" key="9">
    <source>
        <dbReference type="Proteomes" id="UP000822688"/>
    </source>
</evidence>
<dbReference type="SUPFAM" id="SSF51069">
    <property type="entry name" value="Carbonic anhydrase"/>
    <property type="match status" value="1"/>
</dbReference>
<dbReference type="GO" id="GO:0004089">
    <property type="term" value="F:carbonate dehydratase activity"/>
    <property type="evidence" value="ECO:0007669"/>
    <property type="project" value="UniProtKB-UniRule"/>
</dbReference>
<dbReference type="InterPro" id="IPR018338">
    <property type="entry name" value="Carbonic_anhydrase_a-class_CS"/>
</dbReference>
<evidence type="ECO:0000256" key="2">
    <source>
        <dbReference type="ARBA" id="ARBA00012925"/>
    </source>
</evidence>
<dbReference type="GO" id="GO:0008270">
    <property type="term" value="F:zinc ion binding"/>
    <property type="evidence" value="ECO:0007669"/>
    <property type="project" value="UniProtKB-UniRule"/>
</dbReference>
<dbReference type="EC" id="4.2.1.1" evidence="2 6"/>
<sequence length="315" mass="34717">MVNKPPSTLVTRLKTYINKHHRYHRNRTYSSTVSGSAGIQRSQADSILLASSPATPMKTSHVWAVCVTALLCLHLGTTVTDGAEVRFDYTNGPNGPANWGNFPGWETCKTGRMQSPMLITPDIMVTDKKLDAKLGTNYPKGPIPANISNNGHTIEVAVSGLELKINKVKYYSRQMHVHYPSEHTILGYTFPLELHLVHVEPATGKIAVVGWLFTLGADSPFLAQFFDNLPTYTPGSEETFPIDPIKFLLSTEGTYGRYMGSLTTPPCTEGVTWTLMLWDFPTVSTNQLNLLKAALPESNARPTQPANGRKLRIST</sequence>
<evidence type="ECO:0000256" key="5">
    <source>
        <dbReference type="ARBA" id="ARBA00023239"/>
    </source>
</evidence>
<comment type="cofactor">
    <cofactor evidence="1 6">
        <name>Zn(2+)</name>
        <dbReference type="ChEBI" id="CHEBI:29105"/>
    </cofactor>
</comment>
<dbReference type="InterPro" id="IPR036398">
    <property type="entry name" value="CA_dom_sf"/>
</dbReference>
<evidence type="ECO:0000313" key="8">
    <source>
        <dbReference type="EMBL" id="KAG0555254.1"/>
    </source>
</evidence>
<proteinExistence type="inferred from homology"/>
<name>A0A8T0GA66_CERPU</name>
<dbReference type="Gene3D" id="3.10.200.10">
    <property type="entry name" value="Alpha carbonic anhydrase"/>
    <property type="match status" value="1"/>
</dbReference>